<gene>
    <name evidence="2" type="ORF">ABJI51_17045</name>
</gene>
<name>A0ABV0LF50_9PSEU</name>
<keyword evidence="3" id="KW-1185">Reference proteome</keyword>
<keyword evidence="1" id="KW-0472">Membrane</keyword>
<evidence type="ECO:0008006" key="4">
    <source>
        <dbReference type="Google" id="ProtNLM"/>
    </source>
</evidence>
<organism evidence="2 3">
    <name type="scientific">Amycolatopsis melonis</name>
    <dbReference type="NCBI Taxonomy" id="3156488"/>
    <lineage>
        <taxon>Bacteria</taxon>
        <taxon>Bacillati</taxon>
        <taxon>Actinomycetota</taxon>
        <taxon>Actinomycetes</taxon>
        <taxon>Pseudonocardiales</taxon>
        <taxon>Pseudonocardiaceae</taxon>
        <taxon>Amycolatopsis</taxon>
    </lineage>
</organism>
<keyword evidence="1" id="KW-0812">Transmembrane</keyword>
<feature type="transmembrane region" description="Helical" evidence="1">
    <location>
        <begin position="33"/>
        <end position="51"/>
    </location>
</feature>
<evidence type="ECO:0000313" key="3">
    <source>
        <dbReference type="Proteomes" id="UP001440984"/>
    </source>
</evidence>
<evidence type="ECO:0000256" key="1">
    <source>
        <dbReference type="SAM" id="Phobius"/>
    </source>
</evidence>
<sequence length="347" mass="38870">MTTRHQNSRAASHVPAGRTARLLRGLRRDPEQLVILIAAATVAILGATDMVNDVKTLLAATLATLAILGFSLFKQSMRQEDNDRRVVELVRSVNLVEKGVGEVEHALTITPSVGELTTLASRQKAFEAAMASADMWQFRGGTGSFTRAWTLPQLAARARENSTGTHWRAQLQILDPQNTTRCREYDEYRAKLSRRPESALPATWTTEFVQTSCLATIFAAQWHQQHEFLVIEIRLRSEFSTLRHDISPDSVIITNEDNQFPALHIRRLGGASALYHAYRADFDLSFTSLKPVLKAKSDVRVPADKSKVTEDDVFRVLRDVGIAEQTLDRLPLDSIRELALNPTNPYR</sequence>
<dbReference type="EMBL" id="JBDZYD010000006">
    <property type="protein sequence ID" value="MEQ0560796.1"/>
    <property type="molecule type" value="Genomic_DNA"/>
</dbReference>
<reference evidence="2 3" key="1">
    <citation type="submission" date="2024-05" db="EMBL/GenBank/DDBJ databases">
        <authorList>
            <person name="Zhao H."/>
            <person name="Xu Y."/>
            <person name="Lin S."/>
            <person name="Spain J.C."/>
            <person name="Zhou N.-Y."/>
        </authorList>
    </citation>
    <scope>NUCLEOTIDE SEQUENCE [LARGE SCALE GENOMIC DNA]</scope>
    <source>
        <strain evidence="2 3">NEAU-NG30</strain>
    </source>
</reference>
<dbReference type="Proteomes" id="UP001440984">
    <property type="component" value="Unassembled WGS sequence"/>
</dbReference>
<keyword evidence="1" id="KW-1133">Transmembrane helix</keyword>
<dbReference type="RefSeq" id="WP_348951961.1">
    <property type="nucleotide sequence ID" value="NZ_JBDZYD010000006.1"/>
</dbReference>
<protein>
    <recommendedName>
        <fullName evidence="4">DUF3137 domain-containing protein</fullName>
    </recommendedName>
</protein>
<accession>A0ABV0LF50</accession>
<proteinExistence type="predicted"/>
<evidence type="ECO:0000313" key="2">
    <source>
        <dbReference type="EMBL" id="MEQ0560796.1"/>
    </source>
</evidence>
<feature type="transmembrane region" description="Helical" evidence="1">
    <location>
        <begin position="57"/>
        <end position="73"/>
    </location>
</feature>
<comment type="caution">
    <text evidence="2">The sequence shown here is derived from an EMBL/GenBank/DDBJ whole genome shotgun (WGS) entry which is preliminary data.</text>
</comment>